<evidence type="ECO:0000313" key="1">
    <source>
        <dbReference type="EMBL" id="GGC89859.1"/>
    </source>
</evidence>
<gene>
    <name evidence="1" type="ORF">GCM10010994_54640</name>
</gene>
<proteinExistence type="predicted"/>
<dbReference type="AlphaFoldDB" id="A0A916XPX9"/>
<reference evidence="1" key="2">
    <citation type="submission" date="2020-09" db="EMBL/GenBank/DDBJ databases">
        <authorList>
            <person name="Sun Q."/>
            <person name="Zhou Y."/>
        </authorList>
    </citation>
    <scope>NUCLEOTIDE SEQUENCE</scope>
    <source>
        <strain evidence="1">CGMCC 1.12919</strain>
    </source>
</reference>
<dbReference type="RefSeq" id="WP_188612340.1">
    <property type="nucleotide sequence ID" value="NZ_BMGG01000011.1"/>
</dbReference>
<reference evidence="1" key="1">
    <citation type="journal article" date="2014" name="Int. J. Syst. Evol. Microbiol.">
        <title>Complete genome sequence of Corynebacterium casei LMG S-19264T (=DSM 44701T), isolated from a smear-ripened cheese.</title>
        <authorList>
            <consortium name="US DOE Joint Genome Institute (JGI-PGF)"/>
            <person name="Walter F."/>
            <person name="Albersmeier A."/>
            <person name="Kalinowski J."/>
            <person name="Ruckert C."/>
        </authorList>
    </citation>
    <scope>NUCLEOTIDE SEQUENCE</scope>
    <source>
        <strain evidence="1">CGMCC 1.12919</strain>
    </source>
</reference>
<evidence type="ECO:0008006" key="3">
    <source>
        <dbReference type="Google" id="ProtNLM"/>
    </source>
</evidence>
<dbReference type="InterPro" id="IPR028994">
    <property type="entry name" value="Integrin_alpha_N"/>
</dbReference>
<sequence length="149" mass="14886">MGVVDGDGVLDLVVGSGNEHAPEVVIYAGKSTDGSGAFAPFGADMRGGVSVAAAQIDRSTADNIVLGSGPGTAGEVRVYGFGIPAASGQAPPLFASFKPNGDRSGVSLATGFVDYATGRTDIVTAPGPGSPSEVKVFASRWGLTRKREG</sequence>
<accession>A0A916XPX9</accession>
<evidence type="ECO:0000313" key="2">
    <source>
        <dbReference type="Proteomes" id="UP000637002"/>
    </source>
</evidence>
<dbReference type="SUPFAM" id="SSF69318">
    <property type="entry name" value="Integrin alpha N-terminal domain"/>
    <property type="match status" value="1"/>
</dbReference>
<name>A0A916XPX9_9HYPH</name>
<comment type="caution">
    <text evidence="1">The sequence shown here is derived from an EMBL/GenBank/DDBJ whole genome shotgun (WGS) entry which is preliminary data.</text>
</comment>
<organism evidence="1 2">
    <name type="scientific">Chelatococcus reniformis</name>
    <dbReference type="NCBI Taxonomy" id="1494448"/>
    <lineage>
        <taxon>Bacteria</taxon>
        <taxon>Pseudomonadati</taxon>
        <taxon>Pseudomonadota</taxon>
        <taxon>Alphaproteobacteria</taxon>
        <taxon>Hyphomicrobiales</taxon>
        <taxon>Chelatococcaceae</taxon>
        <taxon>Chelatococcus</taxon>
    </lineage>
</organism>
<dbReference type="Proteomes" id="UP000637002">
    <property type="component" value="Unassembled WGS sequence"/>
</dbReference>
<keyword evidence="2" id="KW-1185">Reference proteome</keyword>
<protein>
    <recommendedName>
        <fullName evidence="3">VCBS repeat-containing protein</fullName>
    </recommendedName>
</protein>
<dbReference type="EMBL" id="BMGG01000011">
    <property type="protein sequence ID" value="GGC89859.1"/>
    <property type="molecule type" value="Genomic_DNA"/>
</dbReference>